<sequence length="251" mass="27141">MKRNLLSECGGCSSGERLLLHNVRHRGTYRRLCTACVLKNHPGSFCPICFHVFDELPPANERVICLKCPSISHLACVGFDVANRYECPPCANPNFAFFDVRVLNASIKGIDGESAANETKRGINKDSARALLAAARIASTSMSKAAAVARVEAERRVKEAALAKKRAREALERVAYLVSKEKEKNKDSKAAAVAMVDNVVSPQKGIQNRVKVEVPASLGEVGLTGIQKRVGFQAKDTVLRPPSNGISVEGN</sequence>
<dbReference type="PANTHER" id="PTHR34451">
    <property type="entry name" value="PHD FINGER FAMILY PROTEIN"/>
    <property type="match status" value="1"/>
</dbReference>
<keyword evidence="2" id="KW-0863">Zinc-finger</keyword>
<gene>
    <name evidence="4" type="ORF">L1049_016887</name>
</gene>
<accession>A0AAP0X7U2</accession>
<evidence type="ECO:0000313" key="4">
    <source>
        <dbReference type="EMBL" id="KAK9288430.1"/>
    </source>
</evidence>
<dbReference type="InterPro" id="IPR011011">
    <property type="entry name" value="Znf_FYVE_PHD"/>
</dbReference>
<dbReference type="PANTHER" id="PTHR34451:SF7">
    <property type="entry name" value="PHD FINGER FAMILY PROTEIN"/>
    <property type="match status" value="1"/>
</dbReference>
<organism evidence="4 5">
    <name type="scientific">Liquidambar formosana</name>
    <name type="common">Formosan gum</name>
    <dbReference type="NCBI Taxonomy" id="63359"/>
    <lineage>
        <taxon>Eukaryota</taxon>
        <taxon>Viridiplantae</taxon>
        <taxon>Streptophyta</taxon>
        <taxon>Embryophyta</taxon>
        <taxon>Tracheophyta</taxon>
        <taxon>Spermatophyta</taxon>
        <taxon>Magnoliopsida</taxon>
        <taxon>eudicotyledons</taxon>
        <taxon>Gunneridae</taxon>
        <taxon>Pentapetalae</taxon>
        <taxon>Saxifragales</taxon>
        <taxon>Altingiaceae</taxon>
        <taxon>Liquidambar</taxon>
    </lineage>
</organism>
<evidence type="ECO:0000256" key="2">
    <source>
        <dbReference type="ARBA" id="ARBA00022771"/>
    </source>
</evidence>
<evidence type="ECO:0000256" key="1">
    <source>
        <dbReference type="ARBA" id="ARBA00022723"/>
    </source>
</evidence>
<evidence type="ECO:0000256" key="3">
    <source>
        <dbReference type="ARBA" id="ARBA00022833"/>
    </source>
</evidence>
<protein>
    <submittedName>
        <fullName evidence="4">Uncharacterized protein</fullName>
    </submittedName>
</protein>
<keyword evidence="1" id="KW-0479">Metal-binding</keyword>
<evidence type="ECO:0000313" key="5">
    <source>
        <dbReference type="Proteomes" id="UP001415857"/>
    </source>
</evidence>
<dbReference type="GO" id="GO:0008270">
    <property type="term" value="F:zinc ion binding"/>
    <property type="evidence" value="ECO:0007669"/>
    <property type="project" value="UniProtKB-KW"/>
</dbReference>
<keyword evidence="5" id="KW-1185">Reference proteome</keyword>
<comment type="caution">
    <text evidence="4">The sequence shown here is derived from an EMBL/GenBank/DDBJ whole genome shotgun (WGS) entry which is preliminary data.</text>
</comment>
<reference evidence="4 5" key="1">
    <citation type="journal article" date="2024" name="Plant J.">
        <title>Genome sequences and population genomics reveal climatic adaptation and genomic divergence between two closely related sweetgum species.</title>
        <authorList>
            <person name="Xu W.Q."/>
            <person name="Ren C.Q."/>
            <person name="Zhang X.Y."/>
            <person name="Comes H.P."/>
            <person name="Liu X.H."/>
            <person name="Li Y.G."/>
            <person name="Kettle C.J."/>
            <person name="Jalonen R."/>
            <person name="Gaisberger H."/>
            <person name="Ma Y.Z."/>
            <person name="Qiu Y.X."/>
        </authorList>
    </citation>
    <scope>NUCLEOTIDE SEQUENCE [LARGE SCALE GENOMIC DNA]</scope>
    <source>
        <strain evidence="4">Hangzhou</strain>
    </source>
</reference>
<dbReference type="EMBL" id="JBBPBK010000003">
    <property type="protein sequence ID" value="KAK9288430.1"/>
    <property type="molecule type" value="Genomic_DNA"/>
</dbReference>
<dbReference type="Proteomes" id="UP001415857">
    <property type="component" value="Unassembled WGS sequence"/>
</dbReference>
<name>A0AAP0X7U2_LIQFO</name>
<keyword evidence="3" id="KW-0862">Zinc</keyword>
<dbReference type="SUPFAM" id="SSF57903">
    <property type="entry name" value="FYVE/PHD zinc finger"/>
    <property type="match status" value="1"/>
</dbReference>
<dbReference type="AlphaFoldDB" id="A0AAP0X7U2"/>
<proteinExistence type="predicted"/>